<accession>A0A0A9DT13</accession>
<reference evidence="1" key="1">
    <citation type="submission" date="2014-09" db="EMBL/GenBank/DDBJ databases">
        <authorList>
            <person name="Magalhaes I.L.F."/>
            <person name="Oliveira U."/>
            <person name="Santos F.R."/>
            <person name="Vidigal T.H.D.A."/>
            <person name="Brescovit A.D."/>
            <person name="Santos A.J."/>
        </authorList>
    </citation>
    <scope>NUCLEOTIDE SEQUENCE</scope>
    <source>
        <tissue evidence="1">Shoot tissue taken approximately 20 cm above the soil surface</tissue>
    </source>
</reference>
<dbReference type="EMBL" id="GBRH01206211">
    <property type="protein sequence ID" value="JAD91684.1"/>
    <property type="molecule type" value="Transcribed_RNA"/>
</dbReference>
<sequence>MASGSGGPKRSTDVRKGLSRGMKKMIKIQANRAARAEFERELCAVDEEIRCCLHARAYLYHTGELDSP</sequence>
<reference evidence="1" key="2">
    <citation type="journal article" date="2015" name="Data Brief">
        <title>Shoot transcriptome of the giant reed, Arundo donax.</title>
        <authorList>
            <person name="Barrero R.A."/>
            <person name="Guerrero F.D."/>
            <person name="Moolhuijzen P."/>
            <person name="Goolsby J.A."/>
            <person name="Tidwell J."/>
            <person name="Bellgard S.E."/>
            <person name="Bellgard M.I."/>
        </authorList>
    </citation>
    <scope>NUCLEOTIDE SEQUENCE</scope>
    <source>
        <tissue evidence="1">Shoot tissue taken approximately 20 cm above the soil surface</tissue>
    </source>
</reference>
<name>A0A0A9DT13_ARUDO</name>
<evidence type="ECO:0000313" key="1">
    <source>
        <dbReference type="EMBL" id="JAD91684.1"/>
    </source>
</evidence>
<proteinExistence type="predicted"/>
<dbReference type="AlphaFoldDB" id="A0A0A9DT13"/>
<protein>
    <submittedName>
        <fullName evidence="1">Uncharacterized protein</fullName>
    </submittedName>
</protein>
<organism evidence="1">
    <name type="scientific">Arundo donax</name>
    <name type="common">Giant reed</name>
    <name type="synonym">Donax arundinaceus</name>
    <dbReference type="NCBI Taxonomy" id="35708"/>
    <lineage>
        <taxon>Eukaryota</taxon>
        <taxon>Viridiplantae</taxon>
        <taxon>Streptophyta</taxon>
        <taxon>Embryophyta</taxon>
        <taxon>Tracheophyta</taxon>
        <taxon>Spermatophyta</taxon>
        <taxon>Magnoliopsida</taxon>
        <taxon>Liliopsida</taxon>
        <taxon>Poales</taxon>
        <taxon>Poaceae</taxon>
        <taxon>PACMAD clade</taxon>
        <taxon>Arundinoideae</taxon>
        <taxon>Arundineae</taxon>
        <taxon>Arundo</taxon>
    </lineage>
</organism>